<dbReference type="RefSeq" id="WP_015709613.1">
    <property type="nucleotide sequence ID" value="NC_015578.1"/>
</dbReference>
<accession>F5YMA4</accession>
<protein>
    <submittedName>
        <fullName evidence="2">Myo-inositol catabolism protein</fullName>
    </submittedName>
</protein>
<dbReference type="KEGG" id="tpi:TREPR_0398"/>
<sequence>MQIPHKPPFNRGYTPLSPRGGATANMLMDFGVIKLLPGDSYQSNSDTDERVWLLSEGSAKISWEGGEKEISRPNLFDYSPWCLSVPAKNQVTIKAGSEGAEFYYTATDNPKPIKPKLFTPEECKSEFRGEGTMRETSTRVVRTVFDDTNRPESNLVIGEVIGVPGKWSSYPPHHHPQPEIYHYRFLPAHGFGLTAIGDTPYIIKDKDTILIREGEIHPQVTAPGYAMWYLWVIRHIEGAHYGPATNTPIFIEEHKWVMGPQDKIWQPKK</sequence>
<evidence type="ECO:0000256" key="1">
    <source>
        <dbReference type="ARBA" id="ARBA00023235"/>
    </source>
</evidence>
<name>F5YMA4_TREPZ</name>
<dbReference type="Pfam" id="PF04962">
    <property type="entry name" value="KduI"/>
    <property type="match status" value="1"/>
</dbReference>
<dbReference type="OrthoDB" id="9799936at2"/>
<dbReference type="PIRSF" id="PIRSF036628">
    <property type="entry name" value="IolB"/>
    <property type="match status" value="1"/>
</dbReference>
<gene>
    <name evidence="2" type="ordered locus">TREPR_0398</name>
</gene>
<proteinExistence type="predicted"/>
<dbReference type="SUPFAM" id="SSF51182">
    <property type="entry name" value="RmlC-like cupins"/>
    <property type="match status" value="1"/>
</dbReference>
<dbReference type="Gene3D" id="2.60.120.10">
    <property type="entry name" value="Jelly Rolls"/>
    <property type="match status" value="2"/>
</dbReference>
<dbReference type="InterPro" id="IPR011051">
    <property type="entry name" value="RmlC_Cupin_sf"/>
</dbReference>
<organism evidence="2 3">
    <name type="scientific">Treponema primitia (strain ATCC BAA-887 / DSM 12427 / ZAS-2)</name>
    <dbReference type="NCBI Taxonomy" id="545694"/>
    <lineage>
        <taxon>Bacteria</taxon>
        <taxon>Pseudomonadati</taxon>
        <taxon>Spirochaetota</taxon>
        <taxon>Spirochaetia</taxon>
        <taxon>Spirochaetales</taxon>
        <taxon>Treponemataceae</taxon>
        <taxon>Treponema</taxon>
    </lineage>
</organism>
<dbReference type="GO" id="GO:0008880">
    <property type="term" value="F:glucuronate isomerase activity"/>
    <property type="evidence" value="ECO:0007669"/>
    <property type="project" value="InterPro"/>
</dbReference>
<dbReference type="AlphaFoldDB" id="F5YMA4"/>
<dbReference type="PANTHER" id="PTHR39193:SF1">
    <property type="entry name" value="5-DEOXY-GLUCURONATE ISOMERASE"/>
    <property type="match status" value="1"/>
</dbReference>
<keyword evidence="3" id="KW-1185">Reference proteome</keyword>
<reference evidence="3" key="1">
    <citation type="submission" date="2009-12" db="EMBL/GenBank/DDBJ databases">
        <title>Complete sequence of Treponema primitia strain ZAS-2.</title>
        <authorList>
            <person name="Tetu S.G."/>
            <person name="Matson E."/>
            <person name="Ren Q."/>
            <person name="Seshadri R."/>
            <person name="Elbourne L."/>
            <person name="Hassan K.A."/>
            <person name="Durkin A."/>
            <person name="Radune D."/>
            <person name="Mohamoud Y."/>
            <person name="Shay R."/>
            <person name="Jin S."/>
            <person name="Zhang X."/>
            <person name="Lucey K."/>
            <person name="Ballor N.R."/>
            <person name="Ottesen E."/>
            <person name="Rosenthal R."/>
            <person name="Allen A."/>
            <person name="Leadbetter J.R."/>
            <person name="Paulsen I.T."/>
        </authorList>
    </citation>
    <scope>NUCLEOTIDE SEQUENCE [LARGE SCALE GENOMIC DNA]</scope>
    <source>
        <strain evidence="3">ATCC BAA-887 / DSM 12427 / ZAS-2</strain>
    </source>
</reference>
<reference evidence="2 3" key="2">
    <citation type="journal article" date="2011" name="ISME J.">
        <title>RNA-seq reveals cooperative metabolic interactions between two termite-gut spirochete species in co-culture.</title>
        <authorList>
            <person name="Rosenthal A.Z."/>
            <person name="Matson E.G."/>
            <person name="Eldar A."/>
            <person name="Leadbetter J.R."/>
        </authorList>
    </citation>
    <scope>NUCLEOTIDE SEQUENCE [LARGE SCALE GENOMIC DNA]</scope>
    <source>
        <strain evidence="3">ATCC BAA-887 / DSM 12427 / ZAS-2</strain>
    </source>
</reference>
<dbReference type="InterPro" id="IPR021120">
    <property type="entry name" value="KduI/IolB_isomerase"/>
</dbReference>
<dbReference type="InterPro" id="IPR024203">
    <property type="entry name" value="Deoxy-glucuronate_isom_IolB"/>
</dbReference>
<dbReference type="Proteomes" id="UP000009223">
    <property type="component" value="Chromosome"/>
</dbReference>
<keyword evidence="1" id="KW-0413">Isomerase</keyword>
<dbReference type="HOGENOM" id="CLU_084771_0_0_12"/>
<evidence type="ECO:0000313" key="3">
    <source>
        <dbReference type="Proteomes" id="UP000009223"/>
    </source>
</evidence>
<dbReference type="EMBL" id="CP001843">
    <property type="protein sequence ID" value="AEF84724.1"/>
    <property type="molecule type" value="Genomic_DNA"/>
</dbReference>
<dbReference type="PANTHER" id="PTHR39193">
    <property type="entry name" value="5-DEOXY-GLUCURONATE ISOMERASE"/>
    <property type="match status" value="1"/>
</dbReference>
<evidence type="ECO:0000313" key="2">
    <source>
        <dbReference type="EMBL" id="AEF84724.1"/>
    </source>
</evidence>
<dbReference type="STRING" id="545694.TREPR_0398"/>
<dbReference type="InterPro" id="IPR014710">
    <property type="entry name" value="RmlC-like_jellyroll"/>
</dbReference>
<dbReference type="eggNOG" id="COG3718">
    <property type="taxonomic scope" value="Bacteria"/>
</dbReference>
<dbReference type="GO" id="GO:0019310">
    <property type="term" value="P:inositol catabolic process"/>
    <property type="evidence" value="ECO:0007669"/>
    <property type="project" value="InterPro"/>
</dbReference>